<keyword evidence="5" id="KW-1185">Reference proteome</keyword>
<dbReference type="Gene3D" id="3.40.50.150">
    <property type="entry name" value="Vaccinia Virus protein VP39"/>
    <property type="match status" value="1"/>
</dbReference>
<evidence type="ECO:0000313" key="4">
    <source>
        <dbReference type="EMBL" id="EAZ89742.1"/>
    </source>
</evidence>
<dbReference type="RefSeq" id="WP_008277200.1">
    <property type="nucleotide sequence ID" value="NZ_AAXW01000038.1"/>
</dbReference>
<accession>A3IUZ4</accession>
<dbReference type="GO" id="GO:0008168">
    <property type="term" value="F:methyltransferase activity"/>
    <property type="evidence" value="ECO:0007669"/>
    <property type="project" value="UniProtKB-KW"/>
</dbReference>
<dbReference type="InterPro" id="IPR041698">
    <property type="entry name" value="Methyltransf_25"/>
</dbReference>
<comment type="caution">
    <text evidence="4">The sequence shown here is derived from an EMBL/GenBank/DDBJ whole genome shotgun (WGS) entry which is preliminary data.</text>
</comment>
<dbReference type="InterPro" id="IPR029063">
    <property type="entry name" value="SAM-dependent_MTases_sf"/>
</dbReference>
<dbReference type="GO" id="GO:0032259">
    <property type="term" value="P:methylation"/>
    <property type="evidence" value="ECO:0007669"/>
    <property type="project" value="UniProtKB-KW"/>
</dbReference>
<name>A3IUZ4_9CHRO</name>
<evidence type="ECO:0000256" key="1">
    <source>
        <dbReference type="ARBA" id="ARBA00022603"/>
    </source>
</evidence>
<dbReference type="OrthoDB" id="465705at2"/>
<gene>
    <name evidence="4" type="ORF">CY0110_23346</name>
</gene>
<proteinExistence type="predicted"/>
<dbReference type="CDD" id="cd02440">
    <property type="entry name" value="AdoMet_MTases"/>
    <property type="match status" value="1"/>
</dbReference>
<keyword evidence="2" id="KW-0808">Transferase</keyword>
<organism evidence="4 5">
    <name type="scientific">Crocosphaera chwakensis CCY0110</name>
    <dbReference type="NCBI Taxonomy" id="391612"/>
    <lineage>
        <taxon>Bacteria</taxon>
        <taxon>Bacillati</taxon>
        <taxon>Cyanobacteriota</taxon>
        <taxon>Cyanophyceae</taxon>
        <taxon>Oscillatoriophycideae</taxon>
        <taxon>Chroococcales</taxon>
        <taxon>Aphanothecaceae</taxon>
        <taxon>Crocosphaera</taxon>
        <taxon>Crocosphaera chwakensis</taxon>
    </lineage>
</organism>
<dbReference type="eggNOG" id="COG2226">
    <property type="taxonomic scope" value="Bacteria"/>
</dbReference>
<dbReference type="Proteomes" id="UP000003781">
    <property type="component" value="Unassembled WGS sequence"/>
</dbReference>
<dbReference type="Pfam" id="PF13649">
    <property type="entry name" value="Methyltransf_25"/>
    <property type="match status" value="1"/>
</dbReference>
<dbReference type="SUPFAM" id="SSF53335">
    <property type="entry name" value="S-adenosyl-L-methionine-dependent methyltransferases"/>
    <property type="match status" value="1"/>
</dbReference>
<evidence type="ECO:0000259" key="3">
    <source>
        <dbReference type="Pfam" id="PF13649"/>
    </source>
</evidence>
<feature type="domain" description="Methyltransferase" evidence="3">
    <location>
        <begin position="48"/>
        <end position="152"/>
    </location>
</feature>
<keyword evidence="1" id="KW-0489">Methyltransferase</keyword>
<evidence type="ECO:0000313" key="5">
    <source>
        <dbReference type="Proteomes" id="UP000003781"/>
    </source>
</evidence>
<dbReference type="PANTHER" id="PTHR43861">
    <property type="entry name" value="TRANS-ACONITATE 2-METHYLTRANSFERASE-RELATED"/>
    <property type="match status" value="1"/>
</dbReference>
<dbReference type="PANTHER" id="PTHR43861:SF1">
    <property type="entry name" value="TRANS-ACONITATE 2-METHYLTRANSFERASE"/>
    <property type="match status" value="1"/>
</dbReference>
<evidence type="ECO:0000256" key="2">
    <source>
        <dbReference type="ARBA" id="ARBA00022679"/>
    </source>
</evidence>
<protein>
    <recommendedName>
        <fullName evidence="3">Methyltransferase domain-containing protein</fullName>
    </recommendedName>
</protein>
<reference evidence="4 5" key="1">
    <citation type="submission" date="2007-03" db="EMBL/GenBank/DDBJ databases">
        <authorList>
            <person name="Stal L."/>
            <person name="Ferriera S."/>
            <person name="Johnson J."/>
            <person name="Kravitz S."/>
            <person name="Beeson K."/>
            <person name="Sutton G."/>
            <person name="Rogers Y.-H."/>
            <person name="Friedman R."/>
            <person name="Frazier M."/>
            <person name="Venter J.C."/>
        </authorList>
    </citation>
    <scope>NUCLEOTIDE SEQUENCE [LARGE SCALE GENOMIC DNA]</scope>
    <source>
        <strain evidence="4 5">CCY0110</strain>
    </source>
</reference>
<dbReference type="AlphaFoldDB" id="A3IUZ4"/>
<dbReference type="EMBL" id="AAXW01000038">
    <property type="protein sequence ID" value="EAZ89742.1"/>
    <property type="molecule type" value="Genomic_DNA"/>
</dbReference>
<sequence length="241" mass="26737">MNQSTTIYPGEVFADTKTFDTGIRQLIPHYDLMLDTLVACVPIDTRHVLDLGCGTGELSLKLLKHCPDAKIVALDYSPRMIKMAQSKLEKTPFSDRITFIEADFGAWANGEIKEKIGSNFNACVSSLAIHHLTDEMKYKLLTCVAKNLTSGGCFWNADPILQEASQLQTIYSRVREEWTANQGTTIAKVRSQIGNSQPKGHSGPDRLTTLRTHLTMLSSVGFKTVDVPWRFFGLAVLGGWI</sequence>